<dbReference type="InterPro" id="IPR001128">
    <property type="entry name" value="Cyt_P450"/>
</dbReference>
<evidence type="ECO:0000256" key="3">
    <source>
        <dbReference type="ARBA" id="ARBA00022617"/>
    </source>
</evidence>
<gene>
    <name evidence="9" type="ORF">GCM10009831_23420</name>
</gene>
<dbReference type="InterPro" id="IPR036396">
    <property type="entry name" value="Cyt_P450_sf"/>
</dbReference>
<evidence type="ECO:0000256" key="6">
    <source>
        <dbReference type="ARBA" id="ARBA00023004"/>
    </source>
</evidence>
<evidence type="ECO:0000256" key="1">
    <source>
        <dbReference type="ARBA" id="ARBA00001971"/>
    </source>
</evidence>
<dbReference type="InterPro" id="IPR017972">
    <property type="entry name" value="Cyt_P450_CS"/>
</dbReference>
<dbReference type="PANTHER" id="PTHR46696:SF4">
    <property type="entry name" value="BIOTIN BIOSYNTHESIS CYTOCHROME P450"/>
    <property type="match status" value="1"/>
</dbReference>
<name>A0ABP4V0E2_9ACTN</name>
<dbReference type="Proteomes" id="UP001500383">
    <property type="component" value="Unassembled WGS sequence"/>
</dbReference>
<keyword evidence="6 8" id="KW-0408">Iron</keyword>
<dbReference type="RefSeq" id="WP_182657603.1">
    <property type="nucleotide sequence ID" value="NZ_BAAAQG010000010.1"/>
</dbReference>
<evidence type="ECO:0000256" key="7">
    <source>
        <dbReference type="ARBA" id="ARBA00023033"/>
    </source>
</evidence>
<dbReference type="Pfam" id="PF00067">
    <property type="entry name" value="p450"/>
    <property type="match status" value="1"/>
</dbReference>
<comment type="caution">
    <text evidence="9">The sequence shown here is derived from an EMBL/GenBank/DDBJ whole genome shotgun (WGS) entry which is preliminary data.</text>
</comment>
<keyword evidence="5 8" id="KW-0560">Oxidoreductase</keyword>
<keyword evidence="4 8" id="KW-0479">Metal-binding</keyword>
<accession>A0ABP4V0E2</accession>
<proteinExistence type="inferred from homology"/>
<evidence type="ECO:0000256" key="8">
    <source>
        <dbReference type="RuleBase" id="RU000461"/>
    </source>
</evidence>
<comment type="cofactor">
    <cofactor evidence="1">
        <name>heme</name>
        <dbReference type="ChEBI" id="CHEBI:30413"/>
    </cofactor>
</comment>
<comment type="similarity">
    <text evidence="2 8">Belongs to the cytochrome P450 family.</text>
</comment>
<dbReference type="Gene3D" id="1.10.630.10">
    <property type="entry name" value="Cytochrome P450"/>
    <property type="match status" value="1"/>
</dbReference>
<dbReference type="PRINTS" id="PR00385">
    <property type="entry name" value="P450"/>
</dbReference>
<evidence type="ECO:0000256" key="4">
    <source>
        <dbReference type="ARBA" id="ARBA00022723"/>
    </source>
</evidence>
<keyword evidence="7 8" id="KW-0503">Monooxygenase</keyword>
<sequence length="398" mass="44441">MSELYNPYDPAVQADPYPIYQVLREESPVYWNKEQEFWALSRFDDIWAATQDHRRFSSAKGIVVGQDLAAGMGDLMPMMIMMDPPRHSALRKLVSRAFTPRRIAEMEGSIRATARGLLGSFIERGEVDFVHEYAGPLPTIVMADMLGIPNEDRQQFRDWSDRLVQVNPNDPASVEDATNAALGLYGYFTPMLAARRANRKDDLMSALLDAEVDGETLTEEELLGFCFMLLIAGNETTTNLISNTAQILSERPETLRTIAAEHSLLPAAVEEFLRLESPVQGLARTVTEDVELHGETMRAGSKVMLLYGSANRDEREYADPESFILDRKTERGLAFGHGPHFCLGAALARLECRVAYEELLSYVPDFALADGAERLLSGPVRGYKKLPITFEPTSISAR</sequence>
<organism evidence="9 10">
    <name type="scientific">Dietzia cercidiphylli</name>
    <dbReference type="NCBI Taxonomy" id="498199"/>
    <lineage>
        <taxon>Bacteria</taxon>
        <taxon>Bacillati</taxon>
        <taxon>Actinomycetota</taxon>
        <taxon>Actinomycetes</taxon>
        <taxon>Mycobacteriales</taxon>
        <taxon>Dietziaceae</taxon>
        <taxon>Dietzia</taxon>
    </lineage>
</organism>
<keyword evidence="10" id="KW-1185">Reference proteome</keyword>
<evidence type="ECO:0000313" key="9">
    <source>
        <dbReference type="EMBL" id="GAA1713023.1"/>
    </source>
</evidence>
<dbReference type="PANTHER" id="PTHR46696">
    <property type="entry name" value="P450, PUTATIVE (EUROFUNG)-RELATED"/>
    <property type="match status" value="1"/>
</dbReference>
<evidence type="ECO:0000256" key="5">
    <source>
        <dbReference type="ARBA" id="ARBA00023002"/>
    </source>
</evidence>
<dbReference type="SUPFAM" id="SSF48264">
    <property type="entry name" value="Cytochrome P450"/>
    <property type="match status" value="1"/>
</dbReference>
<dbReference type="EMBL" id="BAAAQG010000010">
    <property type="protein sequence ID" value="GAA1713023.1"/>
    <property type="molecule type" value="Genomic_DNA"/>
</dbReference>
<evidence type="ECO:0000313" key="10">
    <source>
        <dbReference type="Proteomes" id="UP001500383"/>
    </source>
</evidence>
<evidence type="ECO:0000256" key="2">
    <source>
        <dbReference type="ARBA" id="ARBA00010617"/>
    </source>
</evidence>
<keyword evidence="3 8" id="KW-0349">Heme</keyword>
<dbReference type="InterPro" id="IPR002397">
    <property type="entry name" value="Cyt_P450_B"/>
</dbReference>
<protein>
    <submittedName>
        <fullName evidence="9">Cytochrome P450</fullName>
    </submittedName>
</protein>
<dbReference type="PROSITE" id="PS00086">
    <property type="entry name" value="CYTOCHROME_P450"/>
    <property type="match status" value="1"/>
</dbReference>
<dbReference type="PRINTS" id="PR00359">
    <property type="entry name" value="BP450"/>
</dbReference>
<dbReference type="CDD" id="cd11033">
    <property type="entry name" value="CYP142-like"/>
    <property type="match status" value="1"/>
</dbReference>
<reference evidence="10" key="1">
    <citation type="journal article" date="2019" name="Int. J. Syst. Evol. Microbiol.">
        <title>The Global Catalogue of Microorganisms (GCM) 10K type strain sequencing project: providing services to taxonomists for standard genome sequencing and annotation.</title>
        <authorList>
            <consortium name="The Broad Institute Genomics Platform"/>
            <consortium name="The Broad Institute Genome Sequencing Center for Infectious Disease"/>
            <person name="Wu L."/>
            <person name="Ma J."/>
        </authorList>
    </citation>
    <scope>NUCLEOTIDE SEQUENCE [LARGE SCALE GENOMIC DNA]</scope>
    <source>
        <strain evidence="10">JCM 16002</strain>
    </source>
</reference>